<dbReference type="EMBL" id="JH767161">
    <property type="protein sequence ID" value="EQC33003.1"/>
    <property type="molecule type" value="Genomic_DNA"/>
</dbReference>
<dbReference type="InParanoid" id="T0RL64"/>
<reference evidence="2 3" key="1">
    <citation type="submission" date="2012-04" db="EMBL/GenBank/DDBJ databases">
        <title>The Genome Sequence of Saprolegnia declina VS20.</title>
        <authorList>
            <consortium name="The Broad Institute Genome Sequencing Platform"/>
            <person name="Russ C."/>
            <person name="Nusbaum C."/>
            <person name="Tyler B."/>
            <person name="van West P."/>
            <person name="Dieguez-Uribeondo J."/>
            <person name="de Bruijn I."/>
            <person name="Tripathy S."/>
            <person name="Jiang R."/>
            <person name="Young S.K."/>
            <person name="Zeng Q."/>
            <person name="Gargeya S."/>
            <person name="Fitzgerald M."/>
            <person name="Haas B."/>
            <person name="Abouelleil A."/>
            <person name="Alvarado L."/>
            <person name="Arachchi H.M."/>
            <person name="Berlin A."/>
            <person name="Chapman S.B."/>
            <person name="Goldberg J."/>
            <person name="Griggs A."/>
            <person name="Gujja S."/>
            <person name="Hansen M."/>
            <person name="Howarth C."/>
            <person name="Imamovic A."/>
            <person name="Larimer J."/>
            <person name="McCowen C."/>
            <person name="Montmayeur A."/>
            <person name="Murphy C."/>
            <person name="Neiman D."/>
            <person name="Pearson M."/>
            <person name="Priest M."/>
            <person name="Roberts A."/>
            <person name="Saif S."/>
            <person name="Shea T."/>
            <person name="Sisk P."/>
            <person name="Sykes S."/>
            <person name="Wortman J."/>
            <person name="Nusbaum C."/>
            <person name="Birren B."/>
        </authorList>
    </citation>
    <scope>NUCLEOTIDE SEQUENCE [LARGE SCALE GENOMIC DNA]</scope>
    <source>
        <strain evidence="2 3">VS20</strain>
    </source>
</reference>
<dbReference type="OrthoDB" id="76326at2759"/>
<evidence type="ECO:0000313" key="3">
    <source>
        <dbReference type="Proteomes" id="UP000030762"/>
    </source>
</evidence>
<evidence type="ECO:0000313" key="2">
    <source>
        <dbReference type="EMBL" id="EQC33003.1"/>
    </source>
</evidence>
<proteinExistence type="predicted"/>
<gene>
    <name evidence="2" type="ORF">SDRG_09525</name>
</gene>
<keyword evidence="3" id="KW-1185">Reference proteome</keyword>
<accession>T0RL64</accession>
<dbReference type="OMA" id="RPFITIC"/>
<dbReference type="GeneID" id="19950252"/>
<dbReference type="RefSeq" id="XP_008613689.1">
    <property type="nucleotide sequence ID" value="XM_008615467.1"/>
</dbReference>
<dbReference type="AlphaFoldDB" id="T0RL64"/>
<organism evidence="2 3">
    <name type="scientific">Saprolegnia diclina (strain VS20)</name>
    <dbReference type="NCBI Taxonomy" id="1156394"/>
    <lineage>
        <taxon>Eukaryota</taxon>
        <taxon>Sar</taxon>
        <taxon>Stramenopiles</taxon>
        <taxon>Oomycota</taxon>
        <taxon>Saprolegniomycetes</taxon>
        <taxon>Saprolegniales</taxon>
        <taxon>Saprolegniaceae</taxon>
        <taxon>Saprolegnia</taxon>
    </lineage>
</organism>
<sequence>MQSQEEEHEVVYDVDFDRNRALTKAFAATSEVSTAPQLDAAPERAPVAAAQIRQQGLLAKFIGHMRGAHGSDGDDDEDDGLDSILTFHTPAAPPVAPAVATSDAPSNTTSNITSNATTSTAPSTGAAPRSVRQLPSKPAAITTRPTATPARRPPAPVSQRPAAARPTRNVASSVQVSPAKTLLSHTFGAASERPAAWSSAPPVAAKKRPPVRKQPMVRPTLDTSKKPKVYESVDHERSMADVLSQATSQASSSTSRLTPRLPRVVTNHEEIEDSGAGIPLDSQPSFLLSPTQATSVLKRKDASRRKEYHIVGPIGQAVLGAARKLNRDSTLFHSSQASSLQVANPALDLPQHRPFITICVLRRRSHANFVVLTSFVHDVSDAAYFASTTSSTRLCLAPAVFLDAVYAAEKAPAPGRRLLKLYAPLHAIAVDGNHPFPLLLGTNFLEVLETDHHCDATLPSLS</sequence>
<evidence type="ECO:0000256" key="1">
    <source>
        <dbReference type="SAM" id="MobiDB-lite"/>
    </source>
</evidence>
<feature type="compositionally biased region" description="Low complexity" evidence="1">
    <location>
        <begin position="97"/>
        <end position="128"/>
    </location>
</feature>
<name>T0RL64_SAPDV</name>
<feature type="region of interest" description="Disordered" evidence="1">
    <location>
        <begin position="68"/>
        <end position="177"/>
    </location>
</feature>
<feature type="region of interest" description="Disordered" evidence="1">
    <location>
        <begin position="192"/>
        <end position="218"/>
    </location>
</feature>
<protein>
    <submittedName>
        <fullName evidence="2">Uncharacterized protein</fullName>
    </submittedName>
</protein>
<feature type="compositionally biased region" description="Low complexity" evidence="1">
    <location>
        <begin position="194"/>
        <end position="204"/>
    </location>
</feature>
<feature type="compositionally biased region" description="Low complexity" evidence="1">
    <location>
        <begin position="138"/>
        <end position="150"/>
    </location>
</feature>
<dbReference type="Proteomes" id="UP000030762">
    <property type="component" value="Unassembled WGS sequence"/>
</dbReference>
<dbReference type="VEuPathDB" id="FungiDB:SDRG_09525"/>